<dbReference type="PANTHER" id="PTHR23180:SF160">
    <property type="entry name" value="ADP-RIBOSYLATION FACTOR GTPASE-ACTIVATING PROTEIN EFFECTOR PROTEIN 1"/>
    <property type="match status" value="1"/>
</dbReference>
<dbReference type="PROSITE" id="PS50115">
    <property type="entry name" value="ARFGAP"/>
    <property type="match status" value="1"/>
</dbReference>
<feature type="region of interest" description="Disordered" evidence="5">
    <location>
        <begin position="1223"/>
        <end position="1242"/>
    </location>
</feature>
<dbReference type="CDD" id="cd08204">
    <property type="entry name" value="ArfGap"/>
    <property type="match status" value="1"/>
</dbReference>
<dbReference type="InterPro" id="IPR001849">
    <property type="entry name" value="PH_domain"/>
</dbReference>
<dbReference type="SUPFAM" id="SSF57863">
    <property type="entry name" value="ArfGap/RecO-like zinc finger"/>
    <property type="match status" value="1"/>
</dbReference>
<dbReference type="PRINTS" id="PR00405">
    <property type="entry name" value="REVINTRACTNG"/>
</dbReference>
<feature type="domain" description="Arf-GAP" evidence="7">
    <location>
        <begin position="704"/>
        <end position="839"/>
    </location>
</feature>
<dbReference type="Proteomes" id="UP001194696">
    <property type="component" value="Unassembled WGS sequence"/>
</dbReference>
<proteinExistence type="predicted"/>
<gene>
    <name evidence="8" type="ORF">BGZ96_007481</name>
</gene>
<name>A0ABQ7K0D9_9FUNG</name>
<feature type="compositionally biased region" description="Polar residues" evidence="5">
    <location>
        <begin position="1183"/>
        <end position="1195"/>
    </location>
</feature>
<evidence type="ECO:0000259" key="7">
    <source>
        <dbReference type="PROSITE" id="PS50115"/>
    </source>
</evidence>
<dbReference type="Pfam" id="PF01412">
    <property type="entry name" value="ArfGap"/>
    <property type="match status" value="1"/>
</dbReference>
<keyword evidence="9" id="KW-1185">Reference proteome</keyword>
<feature type="compositionally biased region" description="Polar residues" evidence="5">
    <location>
        <begin position="1051"/>
        <end position="1074"/>
    </location>
</feature>
<sequence>MTTTPIPHQMKDYTISAVNAHPNEHKSGHFEWEASYTPKENFEDVIVEHKAVFAFLHRDPISASTKIVAQFSLWIVNAPPTEQFTGPRYSLPATLTSSGGGRHWRRASTPERFSTSVSKLPSFHTKFLSIPTSHNSLPSLPEAAAIAQGGSGSTSACLFNPQPAPFAHDTEDGPLFRATVVECENNIRDMKAATKRILKAAQAVVDARRAWVSAEEVFIKEMESFRPAEPLVNSYLRPMSQSLAERSEVLAHQMRSLLIEPLTRFYGNDIKAAEAHRKAFDDESKDYYQFLSKYMAMKQESNRKKGEADAKYEKKRRHFEIKRFEYWGFLLDMRVGGSKSDEILHHLTNYSEKHCRNMVETAMLAESLKPGLDMIAADLLESHKRAATVRKERQERRKELLESQDDTVHAPHHLTAITKGGSTPMMATASAGSSTNSPDAFSDSPLEVLRGSVEPSGEQADNTTGAEQKSTAGSLSNGSLHYSGAQQISQTPKFSGIRDLEHQDIDAGSALGRRKEGFLFATSRPSMHNNSAVLEKPNINWHKYWCVLSEGHLHEYSHWKKGATMLHNEPINLRISTVRPCRNQDRRFTFEVITPKFRRVYQATSAEDMNSWISVISNAIQSVLDGTSSCQNLGYYSSNSKDNKSASVFGVDGLMSGLSGAGRSSMEQILHALPMTGGRYGHTASGSHDFGRALDTLDMDHLGTRLLQLMRDSHPGNNFCAECGAKNPDWCAINLGILICIECSGIHRSLGTHISKVRSFTLDTTSYTRDLFDFIRAVGNEISNKIWEANLVQSEAHDNSSTKVVFRRPLVNDSRDYKVSFIQKKYVDRAFVDRKRYYNDAETDEEQTALIASALFNAVTANHIPGVIAAFAAGADLNVVREVDQETEGNPPGAGHVVMGSDDTTGSLALSDSQLQANLEGLSMGSETSSRYSRSTIASSILNAPGSAPSAGQDAHSSQSLTLEAGSPSQADRSVSSFMVMQTSPLLLALRNGVQFSLDDLYEVYPMAEFMLQNGAASNLSVEVKMLDEETETSAHVSTVGDGSATEEKATSTPGTSTSPVDSSGSASNNNGWDSSVDPEDIKLFRQRSNRRSLGQVVHMRGEGGGTAMEYLRSKSAARGEPMPGSPPINGDSSVNATFSSPPTSGASLTLSPRLRPQGPAPLAGSVSAPTSVVSSPSPTGSYPTNVHRQQQPSSMHHDLSTLFVKRRESDGGLGTALFAASKATTEAAEKSKGSGSGGEYTLQNAANISTSSTNLSENDSSSYSSRSHHQHSSSSSTPQGLYSLSHSMSMSGSRANKVKAQLSKSLRLSAAYIKNNMMKEDKENAVPTIIHTVTSPPSAHRQATMSPKATPSSSNNGVAELVSDPIELPASTSTTPSLASSTTDGEPLSGPYVFLLKKGSSLPPGSSPGSTAATTTATTSTTTSAAPAIAATTTSTTATVTPSDVQPIP</sequence>
<dbReference type="PROSITE" id="PS50003">
    <property type="entry name" value="PH_DOMAIN"/>
    <property type="match status" value="1"/>
</dbReference>
<protein>
    <recommendedName>
        <fullName evidence="10">ArfGap-domain-containing protein</fullName>
    </recommendedName>
</protein>
<feature type="compositionally biased region" description="Low complexity" evidence="5">
    <location>
        <begin position="1273"/>
        <end position="1294"/>
    </location>
</feature>
<dbReference type="SMART" id="SM00105">
    <property type="entry name" value="ArfGap"/>
    <property type="match status" value="1"/>
</dbReference>
<dbReference type="Gene3D" id="2.30.29.30">
    <property type="entry name" value="Pleckstrin-homology domain (PH domain)/Phosphotyrosine-binding domain (PTB)"/>
    <property type="match status" value="1"/>
</dbReference>
<dbReference type="InterPro" id="IPR001164">
    <property type="entry name" value="ArfGAP_dom"/>
</dbReference>
<feature type="compositionally biased region" description="Basic and acidic residues" evidence="5">
    <location>
        <begin position="388"/>
        <end position="409"/>
    </location>
</feature>
<feature type="region of interest" description="Disordered" evidence="5">
    <location>
        <begin position="943"/>
        <end position="969"/>
    </location>
</feature>
<evidence type="ECO:0008006" key="10">
    <source>
        <dbReference type="Google" id="ProtNLM"/>
    </source>
</evidence>
<reference evidence="8 9" key="1">
    <citation type="journal article" date="2020" name="Fungal Divers.">
        <title>Resolving the Mortierellaceae phylogeny through synthesis of multi-gene phylogenetics and phylogenomics.</title>
        <authorList>
            <person name="Vandepol N."/>
            <person name="Liber J."/>
            <person name="Desiro A."/>
            <person name="Na H."/>
            <person name="Kennedy M."/>
            <person name="Barry K."/>
            <person name="Grigoriev I.V."/>
            <person name="Miller A.N."/>
            <person name="O'Donnell K."/>
            <person name="Stajich J.E."/>
            <person name="Bonito G."/>
        </authorList>
    </citation>
    <scope>NUCLEOTIDE SEQUENCE [LARGE SCALE GENOMIC DNA]</scope>
    <source>
        <strain evidence="8 9">AD045</strain>
    </source>
</reference>
<feature type="compositionally biased region" description="Polar residues" evidence="5">
    <location>
        <begin position="459"/>
        <end position="481"/>
    </location>
</feature>
<feature type="region of interest" description="Disordered" evidence="5">
    <location>
        <begin position="883"/>
        <end position="903"/>
    </location>
</feature>
<feature type="compositionally biased region" description="Polar residues" evidence="5">
    <location>
        <begin position="1336"/>
        <end position="1358"/>
    </location>
</feature>
<evidence type="ECO:0000313" key="8">
    <source>
        <dbReference type="EMBL" id="KAG0288784.1"/>
    </source>
</evidence>
<accession>A0ABQ7K0D9</accession>
<feature type="region of interest" description="Disordered" evidence="5">
    <location>
        <begin position="388"/>
        <end position="481"/>
    </location>
</feature>
<evidence type="ECO:0000313" key="9">
    <source>
        <dbReference type="Proteomes" id="UP001194696"/>
    </source>
</evidence>
<dbReference type="SUPFAM" id="SSF50729">
    <property type="entry name" value="PH domain-like"/>
    <property type="match status" value="1"/>
</dbReference>
<evidence type="ECO:0000256" key="4">
    <source>
        <dbReference type="PROSITE-ProRule" id="PRU00288"/>
    </source>
</evidence>
<feature type="compositionally biased region" description="Low complexity" evidence="5">
    <location>
        <begin position="1400"/>
        <end position="1444"/>
    </location>
</feature>
<dbReference type="SUPFAM" id="SSF103657">
    <property type="entry name" value="BAR/IMD domain-like"/>
    <property type="match status" value="1"/>
</dbReference>
<feature type="region of interest" description="Disordered" evidence="5">
    <location>
        <begin position="1336"/>
        <end position="1450"/>
    </location>
</feature>
<dbReference type="Pfam" id="PF16746">
    <property type="entry name" value="BAR_3"/>
    <property type="match status" value="1"/>
</dbReference>
<dbReference type="PANTHER" id="PTHR23180">
    <property type="entry name" value="CENTAURIN/ARF"/>
    <property type="match status" value="1"/>
</dbReference>
<dbReference type="InterPro" id="IPR037278">
    <property type="entry name" value="ARFGAP/RecO"/>
</dbReference>
<keyword evidence="2 4" id="KW-0863">Zinc-finger</keyword>
<evidence type="ECO:0000256" key="5">
    <source>
        <dbReference type="SAM" id="MobiDB-lite"/>
    </source>
</evidence>
<feature type="compositionally biased region" description="Low complexity" evidence="5">
    <location>
        <begin position="1369"/>
        <end position="1384"/>
    </location>
</feature>
<feature type="compositionally biased region" description="Low complexity" evidence="5">
    <location>
        <begin position="1252"/>
        <end position="1266"/>
    </location>
</feature>
<keyword evidence="1" id="KW-0479">Metal-binding</keyword>
<feature type="region of interest" description="Disordered" evidence="5">
    <location>
        <begin position="1117"/>
        <end position="1197"/>
    </location>
</feature>
<dbReference type="SMART" id="SM00233">
    <property type="entry name" value="PH"/>
    <property type="match status" value="1"/>
</dbReference>
<dbReference type="InterPro" id="IPR004148">
    <property type="entry name" value="BAR_dom"/>
</dbReference>
<dbReference type="Gene3D" id="1.10.220.150">
    <property type="entry name" value="Arf GTPase activating protein"/>
    <property type="match status" value="1"/>
</dbReference>
<feature type="region of interest" description="Disordered" evidence="5">
    <location>
        <begin position="1031"/>
        <end position="1079"/>
    </location>
</feature>
<feature type="compositionally biased region" description="Low complexity" evidence="5">
    <location>
        <begin position="1164"/>
        <end position="1182"/>
    </location>
</feature>
<keyword evidence="3" id="KW-0862">Zinc</keyword>
<evidence type="ECO:0000256" key="2">
    <source>
        <dbReference type="ARBA" id="ARBA00022771"/>
    </source>
</evidence>
<dbReference type="Gene3D" id="1.20.1270.60">
    <property type="entry name" value="Arfaptin homology (AH) domain/BAR domain"/>
    <property type="match status" value="1"/>
</dbReference>
<evidence type="ECO:0000259" key="6">
    <source>
        <dbReference type="PROSITE" id="PS50003"/>
    </source>
</evidence>
<feature type="compositionally biased region" description="Polar residues" evidence="5">
    <location>
        <begin position="1131"/>
        <end position="1151"/>
    </location>
</feature>
<evidence type="ECO:0000256" key="1">
    <source>
        <dbReference type="ARBA" id="ARBA00022723"/>
    </source>
</evidence>
<feature type="compositionally biased region" description="Polar residues" evidence="5">
    <location>
        <begin position="430"/>
        <end position="439"/>
    </location>
</feature>
<dbReference type="InterPro" id="IPR045258">
    <property type="entry name" value="ACAP1/2/3-like"/>
</dbReference>
<dbReference type="EMBL" id="JAAAIM010000387">
    <property type="protein sequence ID" value="KAG0288784.1"/>
    <property type="molecule type" value="Genomic_DNA"/>
</dbReference>
<feature type="domain" description="PH" evidence="6">
    <location>
        <begin position="512"/>
        <end position="621"/>
    </location>
</feature>
<comment type="caution">
    <text evidence="8">The sequence shown here is derived from an EMBL/GenBank/DDBJ whole genome shotgun (WGS) entry which is preliminary data.</text>
</comment>
<dbReference type="InterPro" id="IPR038508">
    <property type="entry name" value="ArfGAP_dom_sf"/>
</dbReference>
<dbReference type="InterPro" id="IPR011993">
    <property type="entry name" value="PH-like_dom_sf"/>
</dbReference>
<evidence type="ECO:0000256" key="3">
    <source>
        <dbReference type="ARBA" id="ARBA00022833"/>
    </source>
</evidence>
<dbReference type="Pfam" id="PF00169">
    <property type="entry name" value="PH"/>
    <property type="match status" value="1"/>
</dbReference>
<organism evidence="8 9">
    <name type="scientific">Linnemannia gamsii</name>
    <dbReference type="NCBI Taxonomy" id="64522"/>
    <lineage>
        <taxon>Eukaryota</taxon>
        <taxon>Fungi</taxon>
        <taxon>Fungi incertae sedis</taxon>
        <taxon>Mucoromycota</taxon>
        <taxon>Mortierellomycotina</taxon>
        <taxon>Mortierellomycetes</taxon>
        <taxon>Mortierellales</taxon>
        <taxon>Mortierellaceae</taxon>
        <taxon>Linnemannia</taxon>
    </lineage>
</organism>
<dbReference type="InterPro" id="IPR027267">
    <property type="entry name" value="AH/BAR_dom_sf"/>
</dbReference>
<feature type="compositionally biased region" description="Polar residues" evidence="5">
    <location>
        <begin position="955"/>
        <end position="969"/>
    </location>
</feature>
<feature type="region of interest" description="Disordered" evidence="5">
    <location>
        <begin position="1252"/>
        <end position="1299"/>
    </location>
</feature>